<organism evidence="9 10">
    <name type="scientific">Halonotius roseus</name>
    <dbReference type="NCBI Taxonomy" id="2511997"/>
    <lineage>
        <taxon>Archaea</taxon>
        <taxon>Methanobacteriati</taxon>
        <taxon>Methanobacteriota</taxon>
        <taxon>Stenosarchaea group</taxon>
        <taxon>Halobacteria</taxon>
        <taxon>Halobacteriales</taxon>
        <taxon>Haloferacaceae</taxon>
        <taxon>Halonotius</taxon>
    </lineage>
</organism>
<evidence type="ECO:0000256" key="4">
    <source>
        <dbReference type="ARBA" id="ARBA00023002"/>
    </source>
</evidence>
<evidence type="ECO:0000256" key="3">
    <source>
        <dbReference type="ARBA" id="ARBA00022827"/>
    </source>
</evidence>
<protein>
    <submittedName>
        <fullName evidence="9">Protoporphyrinogen oxidase</fullName>
        <ecNumber evidence="9">1.3.3.4</ecNumber>
    </submittedName>
</protein>
<dbReference type="GO" id="GO:0006783">
    <property type="term" value="P:heme biosynthetic process"/>
    <property type="evidence" value="ECO:0007669"/>
    <property type="project" value="UniProtKB-KW"/>
</dbReference>
<dbReference type="EMBL" id="SESI01000001">
    <property type="protein sequence ID" value="TQQ82523.1"/>
    <property type="molecule type" value="Genomic_DNA"/>
</dbReference>
<gene>
    <name evidence="9" type="primary">hemG</name>
    <name evidence="9" type="ORF">EWF95_05440</name>
</gene>
<comment type="cofactor">
    <cofactor evidence="1">
        <name>FAD</name>
        <dbReference type="ChEBI" id="CHEBI:57692"/>
    </cofactor>
</comment>
<dbReference type="GO" id="GO:0004729">
    <property type="term" value="F:oxygen-dependent protoporphyrinogen oxidase activity"/>
    <property type="evidence" value="ECO:0007669"/>
    <property type="project" value="UniProtKB-EC"/>
</dbReference>
<keyword evidence="10" id="KW-1185">Reference proteome</keyword>
<dbReference type="InterPro" id="IPR004572">
    <property type="entry name" value="Protoporphyrinogen_oxidase"/>
</dbReference>
<dbReference type="Pfam" id="PF01593">
    <property type="entry name" value="Amino_oxidase"/>
    <property type="match status" value="1"/>
</dbReference>
<dbReference type="InterPro" id="IPR050464">
    <property type="entry name" value="Zeta_carotene_desat/Oxidored"/>
</dbReference>
<evidence type="ECO:0000259" key="8">
    <source>
        <dbReference type="Pfam" id="PF01593"/>
    </source>
</evidence>
<dbReference type="NCBIfam" id="TIGR00562">
    <property type="entry name" value="proto_IX_ox"/>
    <property type="match status" value="1"/>
</dbReference>
<dbReference type="Gene3D" id="3.50.50.60">
    <property type="entry name" value="FAD/NAD(P)-binding domain"/>
    <property type="match status" value="1"/>
</dbReference>
<evidence type="ECO:0000256" key="6">
    <source>
        <dbReference type="ARBA" id="ARBA00023444"/>
    </source>
</evidence>
<evidence type="ECO:0000256" key="7">
    <source>
        <dbReference type="SAM" id="MobiDB-lite"/>
    </source>
</evidence>
<dbReference type="Gene3D" id="1.10.3110.10">
    <property type="entry name" value="protoporphyrinogen ix oxidase, domain 3"/>
    <property type="match status" value="1"/>
</dbReference>
<evidence type="ECO:0000256" key="1">
    <source>
        <dbReference type="ARBA" id="ARBA00001974"/>
    </source>
</evidence>
<feature type="compositionally biased region" description="Acidic residues" evidence="7">
    <location>
        <begin position="237"/>
        <end position="260"/>
    </location>
</feature>
<dbReference type="RefSeq" id="WP_142443166.1">
    <property type="nucleotide sequence ID" value="NZ_SESI01000001.1"/>
</dbReference>
<dbReference type="EC" id="1.3.3.4" evidence="9"/>
<keyword evidence="2" id="KW-0285">Flavoprotein</keyword>
<proteinExistence type="predicted"/>
<sequence>MRVGVVGAGISGLTLVDALVDRGVDVVAVESRPEPGGIVRSQRMDGRVVELGPQRLRLTPSIESLVDDLGLREGLRIGDDDQPLYIYHDDALRVAPLSVREAVTTSLLSPLGKLRILAEPVTAPAKSGETVDAFLVRRFGRQAARRYMGPLYSGLYGTDPREMLHEYSLGRALDNAGVGRSLLWWVAKRVVDGRETPPICTFDDGLGTLTDALYEAHSDAIKLDTAAVEIRAHDGGVDSDDDTSVDSDGDGDTADGDGDGSYEIVTEAGSEIVDEVVVTTPAPTSAKLVEPLDNDLAATLDRFRYNQITMVFLDSGFDREGIGALVPPDGELPISGTTWNASFLDRERLFTCYVDPNSDPELPSRTDEEVGELAADAFEELTGAAATPIGVHTWQPGMPAYDGSWTAMDDLQPPAGLRFCANFVGRPGIPGRIRSAKRIASEIADRE</sequence>
<evidence type="ECO:0000313" key="9">
    <source>
        <dbReference type="EMBL" id="TQQ82523.1"/>
    </source>
</evidence>
<dbReference type="InterPro" id="IPR002937">
    <property type="entry name" value="Amino_oxidase"/>
</dbReference>
<feature type="region of interest" description="Disordered" evidence="7">
    <location>
        <begin position="233"/>
        <end position="260"/>
    </location>
</feature>
<dbReference type="OrthoDB" id="237154at2157"/>
<evidence type="ECO:0000313" key="10">
    <source>
        <dbReference type="Proteomes" id="UP000315385"/>
    </source>
</evidence>
<feature type="domain" description="Amine oxidase" evidence="8">
    <location>
        <begin position="10"/>
        <end position="443"/>
    </location>
</feature>
<dbReference type="PANTHER" id="PTHR42923:SF3">
    <property type="entry name" value="PROTOPORPHYRINOGEN OXIDASE"/>
    <property type="match status" value="1"/>
</dbReference>
<comment type="pathway">
    <text evidence="6">Porphyrin-containing compound metabolism.</text>
</comment>
<dbReference type="PANTHER" id="PTHR42923">
    <property type="entry name" value="PROTOPORPHYRINOGEN OXIDASE"/>
    <property type="match status" value="1"/>
</dbReference>
<keyword evidence="4 9" id="KW-0560">Oxidoreductase</keyword>
<dbReference type="Proteomes" id="UP000315385">
    <property type="component" value="Unassembled WGS sequence"/>
</dbReference>
<dbReference type="AlphaFoldDB" id="A0A544QSV0"/>
<accession>A0A544QSV0</accession>
<keyword evidence="5" id="KW-0350">Heme biosynthesis</keyword>
<dbReference type="InterPro" id="IPR036188">
    <property type="entry name" value="FAD/NAD-bd_sf"/>
</dbReference>
<reference evidence="9 10" key="1">
    <citation type="submission" date="2019-02" db="EMBL/GenBank/DDBJ databases">
        <title>Halonotius sp. a new haloqrchaeon isolated from saline water.</title>
        <authorList>
            <person name="Duran-Viseras A."/>
            <person name="Sanchez-Porro C."/>
            <person name="Ventosa A."/>
        </authorList>
    </citation>
    <scope>NUCLEOTIDE SEQUENCE [LARGE SCALE GENOMIC DNA]</scope>
    <source>
        <strain evidence="9 10">F9-27</strain>
    </source>
</reference>
<dbReference type="SUPFAM" id="SSF54373">
    <property type="entry name" value="FAD-linked reductases, C-terminal domain"/>
    <property type="match status" value="1"/>
</dbReference>
<keyword evidence="3" id="KW-0274">FAD</keyword>
<dbReference type="SUPFAM" id="SSF51905">
    <property type="entry name" value="FAD/NAD(P)-binding domain"/>
    <property type="match status" value="1"/>
</dbReference>
<comment type="caution">
    <text evidence="9">The sequence shown here is derived from an EMBL/GenBank/DDBJ whole genome shotgun (WGS) entry which is preliminary data.</text>
</comment>
<name>A0A544QSV0_9EURY</name>
<evidence type="ECO:0000256" key="5">
    <source>
        <dbReference type="ARBA" id="ARBA00023133"/>
    </source>
</evidence>
<dbReference type="Gene3D" id="3.90.660.20">
    <property type="entry name" value="Protoporphyrinogen oxidase, mitochondrial, domain 2"/>
    <property type="match status" value="1"/>
</dbReference>
<evidence type="ECO:0000256" key="2">
    <source>
        <dbReference type="ARBA" id="ARBA00022630"/>
    </source>
</evidence>